<dbReference type="AlphaFoldDB" id="A6NTP5"/>
<dbReference type="OrthoDB" id="2086133at2"/>
<dbReference type="STRING" id="411467.BACCAP_01574"/>
<accession>A6NTP5</accession>
<dbReference type="EMBL" id="AAXG02000010">
    <property type="protein sequence ID" value="EDN00808.1"/>
    <property type="molecule type" value="Genomic_DNA"/>
</dbReference>
<evidence type="ECO:0000313" key="1">
    <source>
        <dbReference type="EMBL" id="EDN00808.1"/>
    </source>
</evidence>
<reference evidence="1 2" key="2">
    <citation type="submission" date="2007-06" db="EMBL/GenBank/DDBJ databases">
        <title>Draft genome sequence of Pseudoflavonifractor capillosus ATCC 29799.</title>
        <authorList>
            <person name="Sudarsanam P."/>
            <person name="Ley R."/>
            <person name="Guruge J."/>
            <person name="Turnbaugh P.J."/>
            <person name="Mahowald M."/>
            <person name="Liep D."/>
            <person name="Gordon J."/>
        </authorList>
    </citation>
    <scope>NUCLEOTIDE SEQUENCE [LARGE SCALE GENOMIC DNA]</scope>
    <source>
        <strain evidence="1 2">ATCC 29799</strain>
    </source>
</reference>
<name>A6NTP5_9FIRM</name>
<keyword evidence="2" id="KW-1185">Reference proteome</keyword>
<protein>
    <submittedName>
        <fullName evidence="1">Uncharacterized protein</fullName>
    </submittedName>
</protein>
<evidence type="ECO:0000313" key="2">
    <source>
        <dbReference type="Proteomes" id="UP000003639"/>
    </source>
</evidence>
<gene>
    <name evidence="1" type="ORF">BACCAP_01574</name>
</gene>
<dbReference type="Proteomes" id="UP000003639">
    <property type="component" value="Unassembled WGS sequence"/>
</dbReference>
<comment type="caution">
    <text evidence="1">The sequence shown here is derived from an EMBL/GenBank/DDBJ whole genome shotgun (WGS) entry which is preliminary data.</text>
</comment>
<sequence>MKREVMTAEQALKEGMQLPFALIRTWEQVCLGPTPAQSPAPETLLEARFFDGDREIRLFRPEEALCAVSLTREPEDRILEERYELEERFGRSLTCCRHLGNDSDGQTVFTAARLSHWEGD</sequence>
<reference evidence="1 2" key="1">
    <citation type="submission" date="2007-04" db="EMBL/GenBank/DDBJ databases">
        <authorList>
            <person name="Fulton L."/>
            <person name="Clifton S."/>
            <person name="Fulton B."/>
            <person name="Xu J."/>
            <person name="Minx P."/>
            <person name="Pepin K.H."/>
            <person name="Johnson M."/>
            <person name="Thiruvilangam P."/>
            <person name="Bhonagiri V."/>
            <person name="Nash W.E."/>
            <person name="Mardis E.R."/>
            <person name="Wilson R.K."/>
        </authorList>
    </citation>
    <scope>NUCLEOTIDE SEQUENCE [LARGE SCALE GENOMIC DNA]</scope>
    <source>
        <strain evidence="1 2">ATCC 29799</strain>
    </source>
</reference>
<dbReference type="RefSeq" id="WP_006572122.1">
    <property type="nucleotide sequence ID" value="NZ_AAXG02000010.1"/>
</dbReference>
<organism evidence="1 2">
    <name type="scientific">Pseudoflavonifractor capillosus ATCC 29799</name>
    <dbReference type="NCBI Taxonomy" id="411467"/>
    <lineage>
        <taxon>Bacteria</taxon>
        <taxon>Bacillati</taxon>
        <taxon>Bacillota</taxon>
        <taxon>Clostridia</taxon>
        <taxon>Eubacteriales</taxon>
        <taxon>Oscillospiraceae</taxon>
        <taxon>Pseudoflavonifractor</taxon>
    </lineage>
</organism>
<proteinExistence type="predicted"/>